<dbReference type="InterPro" id="IPR003055">
    <property type="entry name" value="Channel_Tsx"/>
</dbReference>
<feature type="chain" id="PRO_5017934203" evidence="6">
    <location>
        <begin position="26"/>
        <end position="294"/>
    </location>
</feature>
<dbReference type="Proteomes" id="UP000278035">
    <property type="component" value="Chromosome"/>
</dbReference>
<gene>
    <name evidence="7" type="ORF">EGC82_06695</name>
</gene>
<evidence type="ECO:0000256" key="4">
    <source>
        <dbReference type="ARBA" id="ARBA00023136"/>
    </source>
</evidence>
<keyword evidence="5" id="KW-0998">Cell outer membrane</keyword>
<keyword evidence="4" id="KW-0472">Membrane</keyword>
<evidence type="ECO:0000313" key="8">
    <source>
        <dbReference type="Proteomes" id="UP000278035"/>
    </source>
</evidence>
<sequence>MMKKLNTLVLASTVALAGSAFTASAAEQTGDIHANDYKWMQFNIMYAIDEHPIANEDEATHNYLEMEFGGRSGFVDLYGYVDVFNLANNDSGDKDTGASKMFMKLAPRFSLDAITGTDLSFGPVQEVYLSTLFNWGGGAISTAGNGEGDVNMSFWGVGADVMVPWLGKTGMNLYGAYDINRKDWNGYQFSANWFKPFVFFEDKSFLSFQGYVDYQFDMDEEYSGQNSDGNYNNTEHGGAGFLGLYYHTDRFALGYGAKYFYHSYGLNDNAFKNQFFDGLNTTGWTHFLTATYKI</sequence>
<accession>A0A3G8LUR4</accession>
<dbReference type="GO" id="GO:0009279">
    <property type="term" value="C:cell outer membrane"/>
    <property type="evidence" value="ECO:0007669"/>
    <property type="project" value="UniProtKB-SubCell"/>
</dbReference>
<evidence type="ECO:0000256" key="6">
    <source>
        <dbReference type="SAM" id="SignalP"/>
    </source>
</evidence>
<evidence type="ECO:0000256" key="2">
    <source>
        <dbReference type="ARBA" id="ARBA00008728"/>
    </source>
</evidence>
<evidence type="ECO:0000313" key="7">
    <source>
        <dbReference type="EMBL" id="AZG72490.1"/>
    </source>
</evidence>
<keyword evidence="8" id="KW-1185">Reference proteome</keyword>
<evidence type="ECO:0000256" key="3">
    <source>
        <dbReference type="ARBA" id="ARBA00022729"/>
    </source>
</evidence>
<dbReference type="AlphaFoldDB" id="A0A3G8LUR4"/>
<protein>
    <submittedName>
        <fullName evidence="7">Uncharacterized protein</fullName>
    </submittedName>
</protein>
<proteinExistence type="inferred from homology"/>
<name>A0A3G8LUR4_9GAMM</name>
<dbReference type="Pfam" id="PF03502">
    <property type="entry name" value="Channel_Tsx"/>
    <property type="match status" value="1"/>
</dbReference>
<feature type="signal peptide" evidence="6">
    <location>
        <begin position="1"/>
        <end position="25"/>
    </location>
</feature>
<dbReference type="InterPro" id="IPR036777">
    <property type="entry name" value="Channel_Tsx-like_sf"/>
</dbReference>
<keyword evidence="3 6" id="KW-0732">Signal</keyword>
<comment type="similarity">
    <text evidence="2">Belongs to the nucleoside-specific channel-forming outer membrane porin (Tsx) (TC 1.B.10) family.</text>
</comment>
<dbReference type="RefSeq" id="WP_124730078.1">
    <property type="nucleotide sequence ID" value="NZ_CBCSKC010000001.1"/>
</dbReference>
<dbReference type="Gene3D" id="2.40.230.20">
    <property type="entry name" value="Nucleoside-specific channel-forming protein, Tsx-like"/>
    <property type="match status" value="1"/>
</dbReference>
<dbReference type="PRINTS" id="PR01277">
    <property type="entry name" value="CHANNELTSX"/>
</dbReference>
<organism evidence="7 8">
    <name type="scientific">Shewanella livingstonensis</name>
    <dbReference type="NCBI Taxonomy" id="150120"/>
    <lineage>
        <taxon>Bacteria</taxon>
        <taxon>Pseudomonadati</taxon>
        <taxon>Pseudomonadota</taxon>
        <taxon>Gammaproteobacteria</taxon>
        <taxon>Alteromonadales</taxon>
        <taxon>Shewanellaceae</taxon>
        <taxon>Shewanella</taxon>
    </lineage>
</organism>
<reference evidence="8" key="1">
    <citation type="submission" date="2018-11" db="EMBL/GenBank/DDBJ databases">
        <title>Shewanella sp. M2.</title>
        <authorList>
            <person name="Hwang Y.J."/>
            <person name="Hwang C.Y."/>
        </authorList>
    </citation>
    <scope>NUCLEOTIDE SEQUENCE [LARGE SCALE GENOMIC DNA]</scope>
    <source>
        <strain evidence="8">LMG 19866</strain>
    </source>
</reference>
<evidence type="ECO:0000256" key="5">
    <source>
        <dbReference type="ARBA" id="ARBA00023237"/>
    </source>
</evidence>
<dbReference type="SUPFAM" id="SSF111364">
    <property type="entry name" value="Tsx-like channel"/>
    <property type="match status" value="1"/>
</dbReference>
<dbReference type="InterPro" id="IPR018013">
    <property type="entry name" value="Channel_Tsx-like"/>
</dbReference>
<dbReference type="GO" id="GO:0005337">
    <property type="term" value="F:nucleoside transmembrane transporter activity"/>
    <property type="evidence" value="ECO:0007669"/>
    <property type="project" value="InterPro"/>
</dbReference>
<dbReference type="OrthoDB" id="104801at2"/>
<comment type="subcellular location">
    <subcellularLocation>
        <location evidence="1">Cell outer membrane</location>
    </subcellularLocation>
</comment>
<evidence type="ECO:0000256" key="1">
    <source>
        <dbReference type="ARBA" id="ARBA00004442"/>
    </source>
</evidence>
<dbReference type="EMBL" id="CP034015">
    <property type="protein sequence ID" value="AZG72490.1"/>
    <property type="molecule type" value="Genomic_DNA"/>
</dbReference>
<dbReference type="KEGG" id="slj:EGC82_06695"/>